<organism evidence="1 2">
    <name type="scientific">Cyclonatronum proteinivorum</name>
    <dbReference type="NCBI Taxonomy" id="1457365"/>
    <lineage>
        <taxon>Bacteria</taxon>
        <taxon>Pseudomonadati</taxon>
        <taxon>Balneolota</taxon>
        <taxon>Balneolia</taxon>
        <taxon>Balneolales</taxon>
        <taxon>Cyclonatronaceae</taxon>
        <taxon>Cyclonatronum</taxon>
    </lineage>
</organism>
<accession>A0A345UP73</accession>
<evidence type="ECO:0000313" key="1">
    <source>
        <dbReference type="EMBL" id="AXJ02275.1"/>
    </source>
</evidence>
<keyword evidence="2" id="KW-1185">Reference proteome</keyword>
<proteinExistence type="predicted"/>
<name>A0A345UP73_9BACT</name>
<sequence>MFKVDYSYSRSAGVGCKRFSIFRISAFEFVCNKEMNFQYKMKVVSFIFENKLFASSLRVSYTLKLC</sequence>
<evidence type="ECO:0000313" key="2">
    <source>
        <dbReference type="Proteomes" id="UP000254808"/>
    </source>
</evidence>
<dbReference type="Proteomes" id="UP000254808">
    <property type="component" value="Chromosome"/>
</dbReference>
<reference evidence="1 2" key="1">
    <citation type="submission" date="2018-03" db="EMBL/GenBank/DDBJ databases">
        <title>Phenotypic and genomic properties of Cyclonatronum proteinivorum gen. nov., sp. nov., a haloalkaliphilic bacteroidete from soda lakes possessing Na+-translocating rhodopsin.</title>
        <authorList>
            <person name="Toshchakov S.V."/>
            <person name="Korzhenkov A."/>
            <person name="Samarov N.I."/>
            <person name="Kublanov I.V."/>
            <person name="Muntyan M.S."/>
            <person name="Sorokin D.Y."/>
        </authorList>
    </citation>
    <scope>NUCLEOTIDE SEQUENCE [LARGE SCALE GENOMIC DNA]</scope>
    <source>
        <strain evidence="1 2">Omega</strain>
    </source>
</reference>
<dbReference type="AlphaFoldDB" id="A0A345UP73"/>
<dbReference type="KEGG" id="cprv:CYPRO_3038"/>
<dbReference type="EMBL" id="CP027806">
    <property type="protein sequence ID" value="AXJ02275.1"/>
    <property type="molecule type" value="Genomic_DNA"/>
</dbReference>
<protein>
    <submittedName>
        <fullName evidence="1">Uncharacterized protein</fullName>
    </submittedName>
</protein>
<gene>
    <name evidence="1" type="ORF">CYPRO_3038</name>
</gene>